<dbReference type="OrthoDB" id="4364580at2759"/>
<gene>
    <name evidence="1" type="ORF">N7515_005747</name>
</gene>
<reference evidence="1" key="2">
    <citation type="journal article" date="2023" name="IMA Fungus">
        <title>Comparative genomic study of the Penicillium genus elucidates a diverse pangenome and 15 lateral gene transfer events.</title>
        <authorList>
            <person name="Petersen C."/>
            <person name="Sorensen T."/>
            <person name="Nielsen M.R."/>
            <person name="Sondergaard T.E."/>
            <person name="Sorensen J.L."/>
            <person name="Fitzpatrick D.A."/>
            <person name="Frisvad J.C."/>
            <person name="Nielsen K.L."/>
        </authorList>
    </citation>
    <scope>NUCLEOTIDE SEQUENCE</scope>
    <source>
        <strain evidence="1">IBT 22155</strain>
    </source>
</reference>
<dbReference type="RefSeq" id="XP_056520087.1">
    <property type="nucleotide sequence ID" value="XM_056666491.1"/>
</dbReference>
<dbReference type="Proteomes" id="UP001149079">
    <property type="component" value="Unassembled WGS sequence"/>
</dbReference>
<dbReference type="EMBL" id="JAPQKL010000005">
    <property type="protein sequence ID" value="KAJ5129708.1"/>
    <property type="molecule type" value="Genomic_DNA"/>
</dbReference>
<keyword evidence="2" id="KW-1185">Reference proteome</keyword>
<organism evidence="1 2">
    <name type="scientific">Penicillium bovifimosum</name>
    <dbReference type="NCBI Taxonomy" id="126998"/>
    <lineage>
        <taxon>Eukaryota</taxon>
        <taxon>Fungi</taxon>
        <taxon>Dikarya</taxon>
        <taxon>Ascomycota</taxon>
        <taxon>Pezizomycotina</taxon>
        <taxon>Eurotiomycetes</taxon>
        <taxon>Eurotiomycetidae</taxon>
        <taxon>Eurotiales</taxon>
        <taxon>Aspergillaceae</taxon>
        <taxon>Penicillium</taxon>
    </lineage>
</organism>
<protein>
    <submittedName>
        <fullName evidence="1">Uncharacterized protein</fullName>
    </submittedName>
</protein>
<proteinExistence type="predicted"/>
<sequence length="344" mass="39342">MLTPSGLKSVGSMPIRVASIRGEQCGEGLQPEADSHELWKSRGSLHLCCQCEGFKTSNDRGTNHPAMFQPFSYMSFSLVARSSTPGRAWLHATLQTAKLHKLRHKLLILQPHRSLKFRNSLRWKNILVRNTIAWGGTAQHGAAGRQAGFEVNHVVEQLELLKAGENSTEKGQLLALNADHKGPTDGLYSLPIPTLLYWFHWNINKFCVGFESVYSIDDRHFVTWEHTRVMMMFLRCLQFSYGGGLIERVSGCWRDVWSRPDAQRPDGLRRCEGLGFKRTMEEFGYAWFLDKVNWDTTTFRQPSARHMMFNSPSMQGQEAYHARYSQIRDVRLVIFQGLPNEPGR</sequence>
<accession>A0A9W9KZ33</accession>
<comment type="caution">
    <text evidence="1">The sequence shown here is derived from an EMBL/GenBank/DDBJ whole genome shotgun (WGS) entry which is preliminary data.</text>
</comment>
<evidence type="ECO:0000313" key="1">
    <source>
        <dbReference type="EMBL" id="KAJ5129708.1"/>
    </source>
</evidence>
<name>A0A9W9KZ33_9EURO</name>
<reference evidence="1" key="1">
    <citation type="submission" date="2022-11" db="EMBL/GenBank/DDBJ databases">
        <authorList>
            <person name="Petersen C."/>
        </authorList>
    </citation>
    <scope>NUCLEOTIDE SEQUENCE</scope>
    <source>
        <strain evidence="1">IBT 22155</strain>
    </source>
</reference>
<dbReference type="GeneID" id="81405661"/>
<dbReference type="AlphaFoldDB" id="A0A9W9KZ33"/>
<evidence type="ECO:0000313" key="2">
    <source>
        <dbReference type="Proteomes" id="UP001149079"/>
    </source>
</evidence>